<dbReference type="AlphaFoldDB" id="A0AAJ0HZ82"/>
<dbReference type="GeneID" id="87875398"/>
<evidence type="ECO:0000313" key="4">
    <source>
        <dbReference type="Proteomes" id="UP001285908"/>
    </source>
</evidence>
<organism evidence="3 4">
    <name type="scientific">Neurospora hispaniola</name>
    <dbReference type="NCBI Taxonomy" id="588809"/>
    <lineage>
        <taxon>Eukaryota</taxon>
        <taxon>Fungi</taxon>
        <taxon>Dikarya</taxon>
        <taxon>Ascomycota</taxon>
        <taxon>Pezizomycotina</taxon>
        <taxon>Sordariomycetes</taxon>
        <taxon>Sordariomycetidae</taxon>
        <taxon>Sordariales</taxon>
        <taxon>Sordariaceae</taxon>
        <taxon>Neurospora</taxon>
    </lineage>
</organism>
<gene>
    <name evidence="3" type="ORF">B0T23DRAFT_388823</name>
</gene>
<keyword evidence="4" id="KW-1185">Reference proteome</keyword>
<protein>
    <recommendedName>
        <fullName evidence="5">Secreted protein</fullName>
    </recommendedName>
</protein>
<name>A0AAJ0HZ82_9PEZI</name>
<evidence type="ECO:0008006" key="5">
    <source>
        <dbReference type="Google" id="ProtNLM"/>
    </source>
</evidence>
<dbReference type="EMBL" id="JAULSX010000009">
    <property type="protein sequence ID" value="KAK3485772.1"/>
    <property type="molecule type" value="Genomic_DNA"/>
</dbReference>
<evidence type="ECO:0000313" key="3">
    <source>
        <dbReference type="EMBL" id="KAK3485772.1"/>
    </source>
</evidence>
<dbReference type="Proteomes" id="UP001285908">
    <property type="component" value="Unassembled WGS sequence"/>
</dbReference>
<accession>A0AAJ0HZ82</accession>
<feature type="chain" id="PRO_5042529972" description="Secreted protein" evidence="2">
    <location>
        <begin position="17"/>
        <end position="105"/>
    </location>
</feature>
<keyword evidence="2" id="KW-0732">Signal</keyword>
<feature type="compositionally biased region" description="Polar residues" evidence="1">
    <location>
        <begin position="84"/>
        <end position="93"/>
    </location>
</feature>
<sequence length="105" mass="12062">MYPNAWVVGWWRRVWWLELLLVEAYLDFKSCCSWQVFVTGVSADADDRNRTILVDPNTDTYTFSTLVDMPPFPISDIAYRTAGQRRSSTTPKSIGSRLPSAETHE</sequence>
<dbReference type="RefSeq" id="XP_062688535.1">
    <property type="nucleotide sequence ID" value="XM_062837776.1"/>
</dbReference>
<proteinExistence type="predicted"/>
<reference evidence="3 4" key="1">
    <citation type="journal article" date="2023" name="Mol. Phylogenet. Evol.">
        <title>Genome-scale phylogeny and comparative genomics of the fungal order Sordariales.</title>
        <authorList>
            <person name="Hensen N."/>
            <person name="Bonometti L."/>
            <person name="Westerberg I."/>
            <person name="Brannstrom I.O."/>
            <person name="Guillou S."/>
            <person name="Cros-Aarteil S."/>
            <person name="Calhoun S."/>
            <person name="Haridas S."/>
            <person name="Kuo A."/>
            <person name="Mondo S."/>
            <person name="Pangilinan J."/>
            <person name="Riley R."/>
            <person name="LaButti K."/>
            <person name="Andreopoulos B."/>
            <person name="Lipzen A."/>
            <person name="Chen C."/>
            <person name="Yan M."/>
            <person name="Daum C."/>
            <person name="Ng V."/>
            <person name="Clum A."/>
            <person name="Steindorff A."/>
            <person name="Ohm R.A."/>
            <person name="Martin F."/>
            <person name="Silar P."/>
            <person name="Natvig D.O."/>
            <person name="Lalanne C."/>
            <person name="Gautier V."/>
            <person name="Ament-Velasquez S.L."/>
            <person name="Kruys A."/>
            <person name="Hutchinson M.I."/>
            <person name="Powell A.J."/>
            <person name="Barry K."/>
            <person name="Miller A.N."/>
            <person name="Grigoriev I.V."/>
            <person name="Debuchy R."/>
            <person name="Gladieux P."/>
            <person name="Hiltunen Thoren M."/>
            <person name="Johannesson H."/>
        </authorList>
    </citation>
    <scope>NUCLEOTIDE SEQUENCE [LARGE SCALE GENOMIC DNA]</scope>
    <source>
        <strain evidence="3 4">FGSC 10403</strain>
    </source>
</reference>
<evidence type="ECO:0000256" key="1">
    <source>
        <dbReference type="SAM" id="MobiDB-lite"/>
    </source>
</evidence>
<comment type="caution">
    <text evidence="3">The sequence shown here is derived from an EMBL/GenBank/DDBJ whole genome shotgun (WGS) entry which is preliminary data.</text>
</comment>
<feature type="signal peptide" evidence="2">
    <location>
        <begin position="1"/>
        <end position="16"/>
    </location>
</feature>
<evidence type="ECO:0000256" key="2">
    <source>
        <dbReference type="SAM" id="SignalP"/>
    </source>
</evidence>
<feature type="region of interest" description="Disordered" evidence="1">
    <location>
        <begin position="81"/>
        <end position="105"/>
    </location>
</feature>